<feature type="transmembrane region" description="Helical" evidence="9">
    <location>
        <begin position="200"/>
        <end position="223"/>
    </location>
</feature>
<keyword evidence="8 9" id="KW-0472">Membrane</keyword>
<dbReference type="FunFam" id="1.20.1740.10:FF:000004">
    <property type="entry name" value="Sodium:alanine symporter family protein"/>
    <property type="match status" value="1"/>
</dbReference>
<evidence type="ECO:0000256" key="5">
    <source>
        <dbReference type="ARBA" id="ARBA00022692"/>
    </source>
</evidence>
<evidence type="ECO:0000256" key="1">
    <source>
        <dbReference type="ARBA" id="ARBA00004651"/>
    </source>
</evidence>
<feature type="transmembrane region" description="Helical" evidence="9">
    <location>
        <begin position="336"/>
        <end position="362"/>
    </location>
</feature>
<accession>A0A023X510</accession>
<gene>
    <name evidence="10" type="ORF">RradSPS_1866</name>
    <name evidence="11" type="ORF">SIL72_11010</name>
</gene>
<feature type="transmembrane region" description="Helical" evidence="9">
    <location>
        <begin position="140"/>
        <end position="160"/>
    </location>
</feature>
<feature type="transmembrane region" description="Helical" evidence="9">
    <location>
        <begin position="78"/>
        <end position="101"/>
    </location>
</feature>
<dbReference type="RefSeq" id="WP_038682217.1">
    <property type="nucleotide sequence ID" value="NZ_CP007514.1"/>
</dbReference>
<dbReference type="eggNOG" id="COG1115">
    <property type="taxonomic scope" value="Bacteria"/>
</dbReference>
<evidence type="ECO:0000256" key="6">
    <source>
        <dbReference type="ARBA" id="ARBA00022847"/>
    </source>
</evidence>
<evidence type="ECO:0000313" key="10">
    <source>
        <dbReference type="EMBL" id="AHY47149.1"/>
    </source>
</evidence>
<dbReference type="EMBL" id="JAWXXX010000001">
    <property type="protein sequence ID" value="MDX5894555.1"/>
    <property type="molecule type" value="Genomic_DNA"/>
</dbReference>
<dbReference type="NCBIfam" id="TIGR00835">
    <property type="entry name" value="agcS"/>
    <property type="match status" value="1"/>
</dbReference>
<feature type="transmembrane region" description="Helical" evidence="9">
    <location>
        <begin position="12"/>
        <end position="31"/>
    </location>
</feature>
<dbReference type="STRING" id="42256.RradSPS_1866"/>
<feature type="transmembrane region" description="Helical" evidence="9">
    <location>
        <begin position="229"/>
        <end position="257"/>
    </location>
</feature>
<dbReference type="Proteomes" id="UP001281130">
    <property type="component" value="Unassembled WGS sequence"/>
</dbReference>
<keyword evidence="3 9" id="KW-0813">Transport</keyword>
<feature type="transmembrane region" description="Helical" evidence="9">
    <location>
        <begin position="52"/>
        <end position="72"/>
    </location>
</feature>
<dbReference type="GO" id="GO:0005886">
    <property type="term" value="C:plasma membrane"/>
    <property type="evidence" value="ECO:0007669"/>
    <property type="project" value="UniProtKB-SubCell"/>
</dbReference>
<dbReference type="Proteomes" id="UP000025229">
    <property type="component" value="Chromosome"/>
</dbReference>
<feature type="transmembrane region" description="Helical" evidence="9">
    <location>
        <begin position="382"/>
        <end position="403"/>
    </location>
</feature>
<evidence type="ECO:0000256" key="9">
    <source>
        <dbReference type="RuleBase" id="RU363064"/>
    </source>
</evidence>
<dbReference type="PANTHER" id="PTHR30330">
    <property type="entry name" value="AGSS FAMILY TRANSPORTER, SODIUM-ALANINE"/>
    <property type="match status" value="1"/>
</dbReference>
<feature type="transmembrane region" description="Helical" evidence="9">
    <location>
        <begin position="409"/>
        <end position="429"/>
    </location>
</feature>
<comment type="subcellular location">
    <subcellularLocation>
        <location evidence="1 9">Cell membrane</location>
        <topology evidence="1 9">Multi-pass membrane protein</topology>
    </subcellularLocation>
</comment>
<evidence type="ECO:0000256" key="7">
    <source>
        <dbReference type="ARBA" id="ARBA00022989"/>
    </source>
</evidence>
<evidence type="ECO:0000313" key="12">
    <source>
        <dbReference type="Proteomes" id="UP000025229"/>
    </source>
</evidence>
<evidence type="ECO:0000256" key="8">
    <source>
        <dbReference type="ARBA" id="ARBA00023136"/>
    </source>
</evidence>
<keyword evidence="7 9" id="KW-1133">Transmembrane helix</keyword>
<reference evidence="10 12" key="1">
    <citation type="submission" date="2014-03" db="EMBL/GenBank/DDBJ databases">
        <title>Complete genome sequence of the Radio-Resistant Rubrobacter radiotolerans RSPS-4.</title>
        <authorList>
            <person name="Egas C.C."/>
            <person name="Barroso C.C."/>
            <person name="Froufe H.J.C."/>
            <person name="Pacheco J.J."/>
            <person name="Albuquerque L.L."/>
            <person name="da Costa M.M.S."/>
        </authorList>
    </citation>
    <scope>NUCLEOTIDE SEQUENCE [LARGE SCALE GENOMIC DNA]</scope>
    <source>
        <strain evidence="10 12">RSPS-4</strain>
    </source>
</reference>
<dbReference type="Gene3D" id="1.20.1740.10">
    <property type="entry name" value="Amino acid/polyamine transporter I"/>
    <property type="match status" value="1"/>
</dbReference>
<dbReference type="Pfam" id="PF01235">
    <property type="entry name" value="Na_Ala_symp"/>
    <property type="match status" value="1"/>
</dbReference>
<keyword evidence="4 9" id="KW-1003">Cell membrane</keyword>
<reference evidence="11" key="2">
    <citation type="submission" date="2023-11" db="EMBL/GenBank/DDBJ databases">
        <title>MicrobeMod: A computational toolkit for identifying prokaryotic methylation and restriction-modification with nanopore sequencing.</title>
        <authorList>
            <person name="Crits-Christoph A."/>
            <person name="Kang S.C."/>
            <person name="Lee H."/>
            <person name="Ostrov N."/>
        </authorList>
    </citation>
    <scope>NUCLEOTIDE SEQUENCE</scope>
    <source>
        <strain evidence="11">ATCC 51242</strain>
    </source>
</reference>
<dbReference type="AlphaFoldDB" id="A0A023X510"/>
<protein>
    <submittedName>
        <fullName evidence="10">AgcS: amino acid carrier protein</fullName>
    </submittedName>
    <submittedName>
        <fullName evidence="11">Alanine/glycine:cation symporter family protein</fullName>
    </submittedName>
</protein>
<organism evidence="10 12">
    <name type="scientific">Rubrobacter radiotolerans</name>
    <name type="common">Arthrobacter radiotolerans</name>
    <dbReference type="NCBI Taxonomy" id="42256"/>
    <lineage>
        <taxon>Bacteria</taxon>
        <taxon>Bacillati</taxon>
        <taxon>Actinomycetota</taxon>
        <taxon>Rubrobacteria</taxon>
        <taxon>Rubrobacterales</taxon>
        <taxon>Rubrobacteraceae</taxon>
        <taxon>Rubrobacter</taxon>
    </lineage>
</organism>
<evidence type="ECO:0000313" key="11">
    <source>
        <dbReference type="EMBL" id="MDX5894555.1"/>
    </source>
</evidence>
<dbReference type="GO" id="GO:0005283">
    <property type="term" value="F:amino acid:sodium symporter activity"/>
    <property type="evidence" value="ECO:0007669"/>
    <property type="project" value="InterPro"/>
</dbReference>
<dbReference type="HOGENOM" id="CLU_024867_0_1_11"/>
<dbReference type="OrthoDB" id="9806926at2"/>
<dbReference type="PANTHER" id="PTHR30330:SF1">
    <property type="entry name" value="AMINO-ACID CARRIER PROTEIN ALST"/>
    <property type="match status" value="1"/>
</dbReference>
<dbReference type="PROSITE" id="PS00873">
    <property type="entry name" value="NA_ALANINE_SYMP"/>
    <property type="match status" value="1"/>
</dbReference>
<evidence type="ECO:0000256" key="2">
    <source>
        <dbReference type="ARBA" id="ARBA00009261"/>
    </source>
</evidence>
<dbReference type="PRINTS" id="PR00175">
    <property type="entry name" value="NAALASMPORT"/>
</dbReference>
<dbReference type="EMBL" id="CP007514">
    <property type="protein sequence ID" value="AHY47149.1"/>
    <property type="molecule type" value="Genomic_DNA"/>
</dbReference>
<sequence length="466" mass="49306">MLESLVGSVNTIIWTYLLVGLLIGLGVYFTVRTGFVQFRMFGEMMRLILRSGGANGGVSSFGAFAVGTAARVGTGNLAGVALAIGIGGPGAIFWMWLIALIGSASAFVESTLAQVYKVREGSTFRGGPAYYMERALGQRWMGVLFAILITLCFGLIFSSVQSNTISLAFNEAYGINRLLLGLLITAAAGAIIFGGIQRIAWAATIIVPLLAIPYVLMALYVVVVNFTEIPGVLFLIVSDALGLRPALGGGFGAALLIGIQRGLFSNEAGMGSAPNAAATANVSHPVKQGLIQSLGVFVDTLVICSATAFIILFSGIYESGEADGIALTQQALSSHIGGWASAFIAFAVLTFAFSSIIANYYYGETNIQFITNNVSYIFYYRLAVLALVLFGSLAGIELVWALADLFMGSMALVNLIAIALLSPIALRVLKDYQGQRKRGADPTFDASKVPGIKNTEVWGSTEREVR</sequence>
<feature type="transmembrane region" description="Helical" evidence="9">
    <location>
        <begin position="294"/>
        <end position="316"/>
    </location>
</feature>
<keyword evidence="6 9" id="KW-0769">Symport</keyword>
<keyword evidence="5 9" id="KW-0812">Transmembrane</keyword>
<dbReference type="PATRIC" id="fig|42256.3.peg.1897"/>
<feature type="transmembrane region" description="Helical" evidence="9">
    <location>
        <begin position="172"/>
        <end position="193"/>
    </location>
</feature>
<comment type="similarity">
    <text evidence="2 9">Belongs to the alanine or glycine:cation symporter (AGCS) (TC 2.A.25) family.</text>
</comment>
<evidence type="ECO:0000256" key="3">
    <source>
        <dbReference type="ARBA" id="ARBA00022448"/>
    </source>
</evidence>
<keyword evidence="12" id="KW-1185">Reference proteome</keyword>
<name>A0A023X510_RUBRA</name>
<evidence type="ECO:0000256" key="4">
    <source>
        <dbReference type="ARBA" id="ARBA00022475"/>
    </source>
</evidence>
<proteinExistence type="inferred from homology"/>
<dbReference type="KEGG" id="rrd:RradSPS_1866"/>
<dbReference type="InterPro" id="IPR001463">
    <property type="entry name" value="Na/Ala_symport"/>
</dbReference>